<name>A0A1J0RC19_9TRYP</name>
<dbReference type="VEuPathDB" id="TriTrypDB:Tb1125.11.18190"/>
<evidence type="ECO:0000256" key="7">
    <source>
        <dbReference type="ARBA" id="ARBA00023180"/>
    </source>
</evidence>
<evidence type="ECO:0000313" key="12">
    <source>
        <dbReference type="EMBL" id="APD75296.1"/>
    </source>
</evidence>
<feature type="signal peptide" evidence="10">
    <location>
        <begin position="1"/>
        <end position="20"/>
    </location>
</feature>
<dbReference type="EMBL" id="KX701340">
    <property type="protein sequence ID" value="APD75296.1"/>
    <property type="molecule type" value="Genomic_DNA"/>
</dbReference>
<comment type="subcellular location">
    <subcellularLocation>
        <location evidence="2">Cell membrane</location>
        <topology evidence="2">Lipid-anchor</topology>
        <topology evidence="2">GPI-anchor</topology>
    </subcellularLocation>
</comment>
<dbReference type="VEuPathDB" id="TriTrypDB:Tb11.v5.0930"/>
<feature type="region of interest" description="Disordered" evidence="9">
    <location>
        <begin position="76"/>
        <end position="99"/>
    </location>
</feature>
<keyword evidence="4" id="KW-0336">GPI-anchor</keyword>
<dbReference type="AlphaFoldDB" id="A0A1J0RC19"/>
<dbReference type="InterPro" id="IPR025932">
    <property type="entry name" value="Trypano_VSG_B_N_dom"/>
</dbReference>
<sequence length="367" mass="39349">MQLQRPFLLVLLLVPTQTSAQVAAGDNAAVYKQLCKLIRITEATEDIPEPIPEDKADYDAFHLLNATLSTPEWLKQFDKKGPNNQRQTAPEGPHASDKTWQTRWPNWLAAAAHLEDATKTKVYQKLKINPPSVAEKEAKRLAIATELEAAARAAATLGEAKTELADNSKTKVQHALATAAFGAKDKTLAAVEAAELKADGPPSHATALCGRSGTSTTTVSLTGLMMCICAKTHNNGQERPCTSTTFDSTTVSGNFGNLGALMTALVGNCPERDKRPITGTEIRQAVADFKATATRSNSQTIFGTFITEDCHGSSESGQCVLYHGNVAKTKGEIEASQWSTQLTAAAAAVDAITKHNEKVSKAHERIR</sequence>
<proteinExistence type="predicted"/>
<keyword evidence="3" id="KW-1003">Cell membrane</keyword>
<evidence type="ECO:0000256" key="6">
    <source>
        <dbReference type="ARBA" id="ARBA00023136"/>
    </source>
</evidence>
<evidence type="ECO:0000256" key="1">
    <source>
        <dbReference type="ARBA" id="ARBA00002523"/>
    </source>
</evidence>
<evidence type="ECO:0000259" key="11">
    <source>
        <dbReference type="Pfam" id="PF13206"/>
    </source>
</evidence>
<evidence type="ECO:0000256" key="5">
    <source>
        <dbReference type="ARBA" id="ARBA00022729"/>
    </source>
</evidence>
<keyword evidence="5 10" id="KW-0732">Signal</keyword>
<evidence type="ECO:0000256" key="4">
    <source>
        <dbReference type="ARBA" id="ARBA00022622"/>
    </source>
</evidence>
<evidence type="ECO:0000256" key="9">
    <source>
        <dbReference type="SAM" id="MobiDB-lite"/>
    </source>
</evidence>
<keyword evidence="7" id="KW-0325">Glycoprotein</keyword>
<evidence type="ECO:0000256" key="2">
    <source>
        <dbReference type="ARBA" id="ARBA00004609"/>
    </source>
</evidence>
<feature type="chain" id="PRO_5012045982" evidence="10">
    <location>
        <begin position="21"/>
        <end position="367"/>
    </location>
</feature>
<evidence type="ECO:0000256" key="10">
    <source>
        <dbReference type="SAM" id="SignalP"/>
    </source>
</evidence>
<organism evidence="12">
    <name type="scientific">Trypanosoma brucei</name>
    <dbReference type="NCBI Taxonomy" id="5691"/>
    <lineage>
        <taxon>Eukaryota</taxon>
        <taxon>Discoba</taxon>
        <taxon>Euglenozoa</taxon>
        <taxon>Kinetoplastea</taxon>
        <taxon>Metakinetoplastina</taxon>
        <taxon>Trypanosomatida</taxon>
        <taxon>Trypanosomatidae</taxon>
        <taxon>Trypanosoma</taxon>
    </lineage>
</organism>
<evidence type="ECO:0000256" key="3">
    <source>
        <dbReference type="ARBA" id="ARBA00022475"/>
    </source>
</evidence>
<feature type="domain" description="Trypanosome variant surface glycoprotein B-type N-terminal" evidence="11">
    <location>
        <begin position="9"/>
        <end position="366"/>
    </location>
</feature>
<comment type="function">
    <text evidence="1">VSG forms a coat on the surface of the parasite. The trypanosome evades the immune response of the host by expressing a series of antigenically distinct VSGs from an estimated 1000 VSG genes.</text>
</comment>
<dbReference type="GO" id="GO:0005886">
    <property type="term" value="C:plasma membrane"/>
    <property type="evidence" value="ECO:0007669"/>
    <property type="project" value="UniProtKB-SubCell"/>
</dbReference>
<keyword evidence="8" id="KW-0449">Lipoprotein</keyword>
<dbReference type="GO" id="GO:0098552">
    <property type="term" value="C:side of membrane"/>
    <property type="evidence" value="ECO:0007669"/>
    <property type="project" value="UniProtKB-KW"/>
</dbReference>
<keyword evidence="6" id="KW-0472">Membrane</keyword>
<accession>A0A1J0RC19</accession>
<evidence type="ECO:0000256" key="8">
    <source>
        <dbReference type="ARBA" id="ARBA00023288"/>
    </source>
</evidence>
<dbReference type="Pfam" id="PF13206">
    <property type="entry name" value="VSG_B"/>
    <property type="match status" value="1"/>
</dbReference>
<reference evidence="12" key="1">
    <citation type="submission" date="2016-08" db="EMBL/GenBank/DDBJ databases">
        <title>VSG repertoire of Trypanosoma brucei EATRO 1125.</title>
        <authorList>
            <person name="Cross G.A."/>
        </authorList>
    </citation>
    <scope>NUCLEOTIDE SEQUENCE</scope>
    <source>
        <strain evidence="12">EATRO 1125</strain>
    </source>
</reference>
<protein>
    <submittedName>
        <fullName evidence="12">Variant surface glycoprotein 1125.5159</fullName>
    </submittedName>
</protein>